<dbReference type="PANTHER" id="PTHR28051">
    <property type="entry name" value="PROTEIN MTL1-RELATED"/>
    <property type="match status" value="1"/>
</dbReference>
<sequence>MAVVLSSAEENSYFSSSPLRRSHSQPKFGTKRSGFQTSSSASRISELYNQPRETFGESIASSSPPSSIAIHPESSDMSCVSTPSSNFSVASDCSEVDHLESVAAAHAISRHYGGGYFDHVEDSGSPSPHNGNTSSNENENETSTTASRPDSPELIDRATDDIAIRVQPSRHVDYLSHNWREEDIWSSWKLIVSRRGDYANASRLENASWRTWMKSKNKLSTVSPETLNWLKDCDVTWLYGPLQTGRPSSMNPINTGSNSGRLSKSSSFAKKPILKKRSMSELMLQRSLSTSSLVKQAAAAVQAQQKEEGGKRGRRPAFGRAITDYVAFPFSSRGVSHDNTSLFPSAVSSGFVSPSGERRHIHFNEQVEQCIAVDVKGEDDEEDVDPYAYNNSDSDDGAIMMKRTNRLKKRRPTIRKSKSHGHSAESKTIAMLPSTTLKYREDTPESTESAMKHSTTMFRSPLGSPSSSQETLRPKNKSGKLFISSDDSDDSEEEEKENPPSSIPASETAGGGGGGFGLKRSSSSSGLANQTTGMRRTESGMFMPFEEGEPSAANEGLLGRVIDTVNTARDIAHVIWNVGWRK</sequence>
<dbReference type="EMBL" id="JAUKUD010000001">
    <property type="protein sequence ID" value="KAK0753986.1"/>
    <property type="molecule type" value="Genomic_DNA"/>
</dbReference>
<evidence type="ECO:0000256" key="1">
    <source>
        <dbReference type="SAM" id="MobiDB-lite"/>
    </source>
</evidence>
<dbReference type="AlphaFoldDB" id="A0AA40FA90"/>
<feature type="compositionally biased region" description="Polar residues" evidence="1">
    <location>
        <begin position="33"/>
        <end position="52"/>
    </location>
</feature>
<name>A0AA40FA90_9PEZI</name>
<feature type="compositionally biased region" description="Basic residues" evidence="1">
    <location>
        <begin position="403"/>
        <end position="421"/>
    </location>
</feature>
<organism evidence="3 4">
    <name type="scientific">Schizothecium vesticola</name>
    <dbReference type="NCBI Taxonomy" id="314040"/>
    <lineage>
        <taxon>Eukaryota</taxon>
        <taxon>Fungi</taxon>
        <taxon>Dikarya</taxon>
        <taxon>Ascomycota</taxon>
        <taxon>Pezizomycotina</taxon>
        <taxon>Sordariomycetes</taxon>
        <taxon>Sordariomycetidae</taxon>
        <taxon>Sordariales</taxon>
        <taxon>Schizotheciaceae</taxon>
        <taxon>Schizothecium</taxon>
    </lineage>
</organism>
<feature type="compositionally biased region" description="Low complexity" evidence="1">
    <location>
        <begin position="132"/>
        <end position="145"/>
    </location>
</feature>
<dbReference type="GO" id="GO:0042149">
    <property type="term" value="P:cellular response to glucose starvation"/>
    <property type="evidence" value="ECO:0007669"/>
    <property type="project" value="TreeGrafter"/>
</dbReference>
<protein>
    <recommendedName>
        <fullName evidence="2">Nitrogen regulatory protein areA GATA-like domain-containing protein</fullName>
    </recommendedName>
</protein>
<feature type="region of interest" description="Disordered" evidence="1">
    <location>
        <begin position="117"/>
        <end position="154"/>
    </location>
</feature>
<dbReference type="Pfam" id="PF08550">
    <property type="entry name" value="GATA_AreA"/>
    <property type="match status" value="1"/>
</dbReference>
<feature type="region of interest" description="Disordered" evidence="1">
    <location>
        <begin position="377"/>
        <end position="539"/>
    </location>
</feature>
<dbReference type="PANTHER" id="PTHR28051:SF1">
    <property type="entry name" value="PROTEIN MTL1-RELATED"/>
    <property type="match status" value="1"/>
</dbReference>
<comment type="caution">
    <text evidence="3">The sequence shown here is derived from an EMBL/GenBank/DDBJ whole genome shotgun (WGS) entry which is preliminary data.</text>
</comment>
<feature type="region of interest" description="Disordered" evidence="1">
    <location>
        <begin position="1"/>
        <end position="82"/>
    </location>
</feature>
<feature type="compositionally biased region" description="Low complexity" evidence="1">
    <location>
        <begin position="57"/>
        <end position="72"/>
    </location>
</feature>
<reference evidence="3" key="1">
    <citation type="submission" date="2023-06" db="EMBL/GenBank/DDBJ databases">
        <title>Genome-scale phylogeny and comparative genomics of the fungal order Sordariales.</title>
        <authorList>
            <consortium name="Lawrence Berkeley National Laboratory"/>
            <person name="Hensen N."/>
            <person name="Bonometti L."/>
            <person name="Westerberg I."/>
            <person name="Brannstrom I.O."/>
            <person name="Guillou S."/>
            <person name="Cros-Aarteil S."/>
            <person name="Calhoun S."/>
            <person name="Haridas S."/>
            <person name="Kuo A."/>
            <person name="Mondo S."/>
            <person name="Pangilinan J."/>
            <person name="Riley R."/>
            <person name="LaButti K."/>
            <person name="Andreopoulos B."/>
            <person name="Lipzen A."/>
            <person name="Chen C."/>
            <person name="Yanf M."/>
            <person name="Daum C."/>
            <person name="Ng V."/>
            <person name="Clum A."/>
            <person name="Steindorff A."/>
            <person name="Ohm R."/>
            <person name="Martin F."/>
            <person name="Silar P."/>
            <person name="Natvig D."/>
            <person name="Lalanne C."/>
            <person name="Gautier V."/>
            <person name="Ament-velasquez S.L."/>
            <person name="Kruys A."/>
            <person name="Hutchinson M.I."/>
            <person name="Powell A.J."/>
            <person name="Barry K."/>
            <person name="Miller A.N."/>
            <person name="Grigoriev I.V."/>
            <person name="Debuchy R."/>
            <person name="Gladieux P."/>
            <person name="Thoren M.H."/>
            <person name="Johannesson H."/>
        </authorList>
    </citation>
    <scope>NUCLEOTIDE SEQUENCE</scope>
    <source>
        <strain evidence="3">SMH3187-1</strain>
    </source>
</reference>
<accession>A0AA40FA90</accession>
<dbReference type="InterPro" id="IPR013860">
    <property type="entry name" value="AreA_GATA"/>
</dbReference>
<feature type="compositionally biased region" description="Acidic residues" evidence="1">
    <location>
        <begin position="486"/>
        <end position="496"/>
    </location>
</feature>
<proteinExistence type="predicted"/>
<evidence type="ECO:0000313" key="3">
    <source>
        <dbReference type="EMBL" id="KAK0753986.1"/>
    </source>
</evidence>
<evidence type="ECO:0000313" key="4">
    <source>
        <dbReference type="Proteomes" id="UP001172155"/>
    </source>
</evidence>
<keyword evidence="4" id="KW-1185">Reference proteome</keyword>
<feature type="domain" description="Nitrogen regulatory protein areA GATA-like" evidence="2">
    <location>
        <begin position="187"/>
        <end position="214"/>
    </location>
</feature>
<evidence type="ECO:0000259" key="2">
    <source>
        <dbReference type="Pfam" id="PF08550"/>
    </source>
</evidence>
<gene>
    <name evidence="3" type="ORF">B0T18DRAFT_424444</name>
</gene>
<dbReference type="InterPro" id="IPR052292">
    <property type="entry name" value="Glucose_repression_reg"/>
</dbReference>
<feature type="compositionally biased region" description="Low complexity" evidence="1">
    <location>
        <begin position="1"/>
        <end position="17"/>
    </location>
</feature>
<dbReference type="GO" id="GO:0005773">
    <property type="term" value="C:vacuole"/>
    <property type="evidence" value="ECO:0007669"/>
    <property type="project" value="GOC"/>
</dbReference>
<dbReference type="GO" id="GO:0007039">
    <property type="term" value="P:protein catabolic process in the vacuole"/>
    <property type="evidence" value="ECO:0007669"/>
    <property type="project" value="TreeGrafter"/>
</dbReference>
<feature type="compositionally biased region" description="Polar residues" evidence="1">
    <location>
        <begin position="446"/>
        <end position="471"/>
    </location>
</feature>
<dbReference type="Proteomes" id="UP001172155">
    <property type="component" value="Unassembled WGS sequence"/>
</dbReference>